<evidence type="ECO:0000256" key="1">
    <source>
        <dbReference type="SAM" id="MobiDB-lite"/>
    </source>
</evidence>
<evidence type="ECO:0000313" key="3">
    <source>
        <dbReference type="Proteomes" id="UP000002313"/>
    </source>
</evidence>
<proteinExistence type="predicted"/>
<dbReference type="Proteomes" id="UP000002313">
    <property type="component" value="Chromosome VI"/>
</dbReference>
<organism evidence="2 3">
    <name type="scientific">Encephalitozoon intestinalis (strain ATCC 50506)</name>
    <name type="common">Microsporidian parasite</name>
    <name type="synonym">Septata intestinalis</name>
    <dbReference type="NCBI Taxonomy" id="876142"/>
    <lineage>
        <taxon>Eukaryota</taxon>
        <taxon>Fungi</taxon>
        <taxon>Fungi incertae sedis</taxon>
        <taxon>Microsporidia</taxon>
        <taxon>Unikaryonidae</taxon>
        <taxon>Encephalitozoon</taxon>
    </lineage>
</organism>
<keyword evidence="3" id="KW-1185">Reference proteome</keyword>
<dbReference type="RefSeq" id="XP_003073030.1">
    <property type="nucleotide sequence ID" value="XM_003072984.1"/>
</dbReference>
<dbReference type="GeneID" id="9699351"/>
<dbReference type="AlphaFoldDB" id="E0S7J1"/>
<protein>
    <submittedName>
        <fullName evidence="2">Uncharacterized protein</fullName>
    </submittedName>
</protein>
<dbReference type="VEuPathDB" id="MicrosporidiaDB:Eint_060620"/>
<dbReference type="EMBL" id="CP001947">
    <property type="protein sequence ID" value="ADM11670.1"/>
    <property type="molecule type" value="Genomic_DNA"/>
</dbReference>
<feature type="region of interest" description="Disordered" evidence="1">
    <location>
        <begin position="233"/>
        <end position="252"/>
    </location>
</feature>
<dbReference type="OrthoDB" id="2193957at2759"/>
<feature type="compositionally biased region" description="Polar residues" evidence="1">
    <location>
        <begin position="241"/>
        <end position="252"/>
    </location>
</feature>
<reference evidence="2 3" key="1">
    <citation type="journal article" date="2010" name="Nat. Commun.">
        <title>The complete sequence of the smallest known nuclear genome from the microsporidian Encephalitozoon intestinalis.</title>
        <authorList>
            <person name="Corradi N."/>
            <person name="Pombert J.-F."/>
            <person name="Farinelli L."/>
            <person name="Didier E.S."/>
            <person name="Keeling P.J."/>
        </authorList>
    </citation>
    <scope>NUCLEOTIDE SEQUENCE [LARGE SCALE GENOMIC DNA]</scope>
    <source>
        <strain evidence="2 3">ATCC 50506</strain>
    </source>
</reference>
<gene>
    <name evidence="2" type="ORF">Eint_060620</name>
</gene>
<name>E0S7J1_ENCIT</name>
<dbReference type="KEGG" id="ein:Eint_060620"/>
<dbReference type="HOGENOM" id="CLU_657372_0_0_1"/>
<sequence length="424" mass="49198">MPLVDFIATFYKKNNILYDTFVGAWLELKECKNIERNLARLLKCLRHEQTSQASYRCLEYFVENEMADFIYRLRDIEENQAAMDFLTDLISILPAKYFPRFNNFLDMVFASEHTDGLALALAYSERTIVLGCRIRTSLVNYSLRFFFDPGLHGDYSRACIVYLICSKRALDHLRSMEFIQAVIRRTNRIYLDLEKTMPLYLSLLNFISYYARKEIDLYKEEIDAALGSQEGTLDPKKIRTHPTTSPLLPPRSNQSSAELCSALHLLEFPHMHPVSIYIEILESTGSSNIRASLIESILADIDSVDDPGKFIRFCAENHPGLLAPYLIRNGGEDWSPIVVLRRVMEMKRERSCITIPYVCHVNRHKSSIIDFLVEKNICDDLVFLFIWVVSKETFLSHFGRIQEMFKAHKTFWANLWNLILSLPA</sequence>
<reference evidence="2 3" key="2">
    <citation type="journal article" date="2012" name="Proc. Natl. Acad. Sci. U.S.A.">
        <title>Gain and loss of multiple functionally related, horizontally transferred genes in the reduced genomes of two microsporidian parasites.</title>
        <authorList>
            <person name="Pombert J.-F."/>
            <person name="Selman M."/>
            <person name="Burki F."/>
            <person name="Bardell F.T."/>
            <person name="Farinelli L."/>
            <person name="Solter L.F."/>
            <person name="Whitman D.W."/>
            <person name="Weiss L.M."/>
            <person name="Corradi N."/>
            <person name="Keeling P.J."/>
        </authorList>
    </citation>
    <scope>NUCLEOTIDE SEQUENCE [LARGE SCALE GENOMIC DNA]</scope>
    <source>
        <strain evidence="2 3">ATCC 50506</strain>
    </source>
</reference>
<accession>E0S7J1</accession>
<evidence type="ECO:0000313" key="2">
    <source>
        <dbReference type="EMBL" id="ADM11670.1"/>
    </source>
</evidence>